<organism evidence="1 4">
    <name type="scientific">Escherichia coli</name>
    <dbReference type="NCBI Taxonomy" id="562"/>
    <lineage>
        <taxon>Bacteria</taxon>
        <taxon>Pseudomonadati</taxon>
        <taxon>Pseudomonadota</taxon>
        <taxon>Gammaproteobacteria</taxon>
        <taxon>Enterobacterales</taxon>
        <taxon>Enterobacteriaceae</taxon>
        <taxon>Escherichia</taxon>
    </lineage>
</organism>
<evidence type="ECO:0000313" key="1">
    <source>
        <dbReference type="EMBL" id="EFM8157570.1"/>
    </source>
</evidence>
<reference evidence="2 3" key="1">
    <citation type="submission" date="2018-12" db="EMBL/GenBank/DDBJ databases">
        <title>Food and Water Safety Consortium.</title>
        <authorList>
            <person name="Tyson S."/>
            <person name="Peterson C.-L."/>
            <person name="Olson A."/>
            <person name="Tyler S."/>
            <person name="Cabral J."/>
            <person name="Lynch T."/>
            <person name="Knox N."/>
            <person name="Van Domselaar G."/>
            <person name="Graham M."/>
        </authorList>
    </citation>
    <scope>NUCLEOTIDE SEQUENCE [LARGE SCALE GENOMIC DNA]</scope>
    <source>
        <strain evidence="2 3">FWSEC0384</strain>
    </source>
</reference>
<name>A0A0P7RRN3_ECOLX</name>
<evidence type="ECO:0000313" key="3">
    <source>
        <dbReference type="Proteomes" id="UP000306700"/>
    </source>
</evidence>
<dbReference type="EMBL" id="AATLZG010000095">
    <property type="protein sequence ID" value="EFM8157570.1"/>
    <property type="molecule type" value="Genomic_DNA"/>
</dbReference>
<dbReference type="EMBL" id="RRNI01000007">
    <property type="protein sequence ID" value="TJH22662.1"/>
    <property type="molecule type" value="Genomic_DNA"/>
</dbReference>
<dbReference type="AlphaFoldDB" id="A0A0P7RRN3"/>
<evidence type="ECO:0000313" key="2">
    <source>
        <dbReference type="EMBL" id="TJH22662.1"/>
    </source>
</evidence>
<sequence length="134" mass="15272">MTRFYCAMQRQRFDEMMRQRTPLLTLNNIATGPQPGDELEITVVSPDRTTTAIITDILNGRPDSTNRSWLVAVRPRRPPGEPEPLTPAGKIMRQYHEEQAHKHNAELTRTLASINRKAAIARYVHSAAGRQSRR</sequence>
<dbReference type="Proteomes" id="UP000306700">
    <property type="component" value="Unassembled WGS sequence"/>
</dbReference>
<dbReference type="Proteomes" id="UP000555763">
    <property type="component" value="Unassembled WGS sequence"/>
</dbReference>
<accession>A0A0P7RRN3</accession>
<protein>
    <submittedName>
        <fullName evidence="1">Uncharacterized protein</fullName>
    </submittedName>
</protein>
<gene>
    <name evidence="1" type="ORF">A5U30_005393</name>
    <name evidence="2" type="ORF">C9160_08520</name>
</gene>
<proteinExistence type="predicted"/>
<comment type="caution">
    <text evidence="1">The sequence shown here is derived from an EMBL/GenBank/DDBJ whole genome shotgun (WGS) entry which is preliminary data.</text>
</comment>
<dbReference type="RefSeq" id="WP_000196667.1">
    <property type="nucleotide sequence ID" value="NZ_BRVW01000028.1"/>
</dbReference>
<evidence type="ECO:0000313" key="4">
    <source>
        <dbReference type="Proteomes" id="UP000555763"/>
    </source>
</evidence>
<reference evidence="1 4" key="2">
    <citation type="submission" date="2020-02" db="EMBL/GenBank/DDBJ databases">
        <authorList>
            <consortium name="PulseNet: The National Subtyping Network for Foodborne Disease Surveillance"/>
            <person name="Tarr C.L."/>
            <person name="Trees E."/>
            <person name="Katz L.S."/>
            <person name="Carleton-Romer H.A."/>
            <person name="Stroika S."/>
            <person name="Kucerova Z."/>
            <person name="Roache K.F."/>
            <person name="Sabol A.L."/>
            <person name="Besser J."/>
            <person name="Gerner-Smidt P."/>
        </authorList>
    </citation>
    <scope>NUCLEOTIDE SEQUENCE [LARGE SCALE GENOMIC DNA]</scope>
    <source>
        <strain evidence="1 4">PNUSAE002719</strain>
    </source>
</reference>